<comment type="subcellular location">
    <subcellularLocation>
        <location evidence="1">Nucleus</location>
    </subcellularLocation>
</comment>
<feature type="region of interest" description="Disordered" evidence="10">
    <location>
        <begin position="1"/>
        <end position="58"/>
    </location>
</feature>
<dbReference type="Pfam" id="PF24990">
    <property type="entry name" value="PAS_13"/>
    <property type="match status" value="1"/>
</dbReference>
<dbReference type="InterPro" id="IPR056751">
    <property type="entry name" value="PAS_13"/>
</dbReference>
<gene>
    <name evidence="12" type="ORF">M419DRAFT_82728</name>
</gene>
<evidence type="ECO:0000256" key="1">
    <source>
        <dbReference type="ARBA" id="ARBA00004123"/>
    </source>
</evidence>
<evidence type="ECO:0000256" key="8">
    <source>
        <dbReference type="ARBA" id="ARBA00023163"/>
    </source>
</evidence>
<comment type="similarity">
    <text evidence="2">Belongs to the ERT1/acuK family.</text>
</comment>
<dbReference type="GO" id="GO:0000981">
    <property type="term" value="F:DNA-binding transcription factor activity, RNA polymerase II-specific"/>
    <property type="evidence" value="ECO:0007669"/>
    <property type="project" value="InterPro"/>
</dbReference>
<dbReference type="Proteomes" id="UP000024376">
    <property type="component" value="Unassembled WGS sequence"/>
</dbReference>
<dbReference type="CDD" id="cd00067">
    <property type="entry name" value="GAL4"/>
    <property type="match status" value="1"/>
</dbReference>
<dbReference type="InterPro" id="IPR001138">
    <property type="entry name" value="Zn2Cys6_DnaBD"/>
</dbReference>
<keyword evidence="8" id="KW-0804">Transcription</keyword>
<evidence type="ECO:0000256" key="3">
    <source>
        <dbReference type="ARBA" id="ARBA00022432"/>
    </source>
</evidence>
<dbReference type="OrthoDB" id="2538135at2759"/>
<dbReference type="InterPro" id="IPR050335">
    <property type="entry name" value="ERT1_acuK_gluconeogen_tf"/>
</dbReference>
<reference evidence="13" key="1">
    <citation type="journal article" date="2013" name="Ind. Biotechnol.">
        <title>Comparative genomics analysis of Trichoderma reesei strains.</title>
        <authorList>
            <person name="Koike H."/>
            <person name="Aerts A."/>
            <person name="LaButti K."/>
            <person name="Grigoriev I.V."/>
            <person name="Baker S.E."/>
        </authorList>
    </citation>
    <scope>NUCLEOTIDE SEQUENCE [LARGE SCALE GENOMIC DNA]</scope>
    <source>
        <strain evidence="13">ATCC 56765 / BCRC 32924 / NRRL 11460 / Rut C-30</strain>
    </source>
</reference>
<feature type="region of interest" description="Disordered" evidence="10">
    <location>
        <begin position="498"/>
        <end position="558"/>
    </location>
</feature>
<proteinExistence type="inferred from homology"/>
<keyword evidence="5" id="KW-0862">Zinc</keyword>
<evidence type="ECO:0000256" key="7">
    <source>
        <dbReference type="ARBA" id="ARBA00023125"/>
    </source>
</evidence>
<dbReference type="PROSITE" id="PS50048">
    <property type="entry name" value="ZN2_CY6_FUNGAL_2"/>
    <property type="match status" value="1"/>
</dbReference>
<dbReference type="GO" id="GO:0008270">
    <property type="term" value="F:zinc ion binding"/>
    <property type="evidence" value="ECO:0007669"/>
    <property type="project" value="InterPro"/>
</dbReference>
<evidence type="ECO:0000256" key="10">
    <source>
        <dbReference type="SAM" id="MobiDB-lite"/>
    </source>
</evidence>
<dbReference type="PANTHER" id="PTHR47659">
    <property type="entry name" value="ZN(II)2CYS6 TRANSCRIPTION FACTOR (EUROFUNG)-RELATED"/>
    <property type="match status" value="1"/>
</dbReference>
<feature type="compositionally biased region" description="Basic and acidic residues" evidence="10">
    <location>
        <begin position="44"/>
        <end position="57"/>
    </location>
</feature>
<evidence type="ECO:0000313" key="12">
    <source>
        <dbReference type="EMBL" id="ETS00737.1"/>
    </source>
</evidence>
<evidence type="ECO:0000256" key="9">
    <source>
        <dbReference type="ARBA" id="ARBA00023242"/>
    </source>
</evidence>
<evidence type="ECO:0000259" key="11">
    <source>
        <dbReference type="PROSITE" id="PS50048"/>
    </source>
</evidence>
<dbReference type="HOGENOM" id="CLU_010748_1_0_1"/>
<dbReference type="GO" id="GO:0005634">
    <property type="term" value="C:nucleus"/>
    <property type="evidence" value="ECO:0007669"/>
    <property type="project" value="UniProtKB-SubCell"/>
</dbReference>
<dbReference type="GO" id="GO:0006094">
    <property type="term" value="P:gluconeogenesis"/>
    <property type="evidence" value="ECO:0007669"/>
    <property type="project" value="UniProtKB-KW"/>
</dbReference>
<evidence type="ECO:0000256" key="5">
    <source>
        <dbReference type="ARBA" id="ARBA00022833"/>
    </source>
</evidence>
<evidence type="ECO:0000256" key="2">
    <source>
        <dbReference type="ARBA" id="ARBA00010855"/>
    </source>
</evidence>
<dbReference type="GO" id="GO:0009267">
    <property type="term" value="P:cellular response to starvation"/>
    <property type="evidence" value="ECO:0007669"/>
    <property type="project" value="TreeGrafter"/>
</dbReference>
<dbReference type="PANTHER" id="PTHR47659:SF1">
    <property type="entry name" value="TRANSCRIPTION ACTIVATOR OF GLUCONEOGENESIS ERT1"/>
    <property type="match status" value="1"/>
</dbReference>
<sequence>MPQDMEDNGADVSDPVSENEEDSETLARAEDDTMAEPMAANGAYDEKKKYDPKDPLRPRRKKARRACFACQRAHLTCGDERPCKRCIKRGLADACQDGVRKKAKYLHDAPPEALRPVLGPNFSPPPSAKANGQRHDSIHSDNVLTTASGDSFLSQGNPSFPIYPNVSQPPVAIPETLHLNPQASPISPSFHGASAPGQPHMGGMLSGNTMDFNALFDPSNPALYNFDLEGLNFGSQYAGWEFGILNKMGLGAETPPRENSISQTPKTEASYAALFGSSNGSYDANMMGDYAGVDLGSNMYTQGNLQHGLPHAFAIAAGPNSLASPSTDATASPQAIMDGSPNPGTGFGGLQNMPGGQRLKPKQDKMLQSILGKRQRDSASIYASVKEPYPYVAGFHNMISVLRNRLPLSKLWKIAQSLGEIRPSFISCTKDLTREDLIFMEKCFQRTLVEFDDFLQHCCAPTIVCRRSGEVAAVNKEFAALTGWPKEVLLGKAPNRNIHLRSSDEGTDDGESISSSGHITPAAKQQSMHGSSSSSNNNNNNNNVNNNVNNNASHNGARPQPVFLGELLDDDSLVEFYRDFAQLAFEDSRGKVQRSGRLIKYRTQEMLEAKEMLGPQRHPRTGILSSRVTMIDSEHGISRIEKDGKVDCTYCWTIKRDVFDIPMMIIINFLPRYHPNQEPHQLAV</sequence>
<keyword evidence="6" id="KW-0805">Transcription regulation</keyword>
<feature type="compositionally biased region" description="Low complexity" evidence="10">
    <location>
        <begin position="531"/>
        <end position="551"/>
    </location>
</feature>
<keyword evidence="3" id="KW-0312">Gluconeogenesis</keyword>
<dbReference type="InterPro" id="IPR036864">
    <property type="entry name" value="Zn2-C6_fun-type_DNA-bd_sf"/>
</dbReference>
<feature type="domain" description="Zn(2)-C6 fungal-type" evidence="11">
    <location>
        <begin position="66"/>
        <end position="95"/>
    </location>
</feature>
<evidence type="ECO:0000256" key="4">
    <source>
        <dbReference type="ARBA" id="ARBA00022723"/>
    </source>
</evidence>
<evidence type="ECO:0000313" key="13">
    <source>
        <dbReference type="Proteomes" id="UP000024376"/>
    </source>
</evidence>
<dbReference type="KEGG" id="trr:M419DRAFT_82728"/>
<dbReference type="AlphaFoldDB" id="A0A024S958"/>
<accession>A0A024S958</accession>
<dbReference type="EMBL" id="KI911151">
    <property type="protein sequence ID" value="ETS00737.1"/>
    <property type="molecule type" value="Genomic_DNA"/>
</dbReference>
<protein>
    <submittedName>
        <fullName evidence="12">Putative C6 finger domain protein</fullName>
    </submittedName>
</protein>
<dbReference type="SUPFAM" id="SSF57701">
    <property type="entry name" value="Zn2/Cys6 DNA-binding domain"/>
    <property type="match status" value="1"/>
</dbReference>
<evidence type="ECO:0000256" key="6">
    <source>
        <dbReference type="ARBA" id="ARBA00023015"/>
    </source>
</evidence>
<feature type="region of interest" description="Disordered" evidence="10">
    <location>
        <begin position="114"/>
        <end position="135"/>
    </location>
</feature>
<keyword evidence="7" id="KW-0238">DNA-binding</keyword>
<feature type="compositionally biased region" description="Polar residues" evidence="10">
    <location>
        <begin position="512"/>
        <end position="530"/>
    </location>
</feature>
<keyword evidence="4" id="KW-0479">Metal-binding</keyword>
<organism evidence="12 13">
    <name type="scientific">Hypocrea jecorina (strain ATCC 56765 / BCRC 32924 / NRRL 11460 / Rut C-30)</name>
    <name type="common">Trichoderma reesei</name>
    <dbReference type="NCBI Taxonomy" id="1344414"/>
    <lineage>
        <taxon>Eukaryota</taxon>
        <taxon>Fungi</taxon>
        <taxon>Dikarya</taxon>
        <taxon>Ascomycota</taxon>
        <taxon>Pezizomycotina</taxon>
        <taxon>Sordariomycetes</taxon>
        <taxon>Hypocreomycetidae</taxon>
        <taxon>Hypocreales</taxon>
        <taxon>Hypocreaceae</taxon>
        <taxon>Trichoderma</taxon>
    </lineage>
</organism>
<name>A0A024S958_HYPJR</name>
<keyword evidence="9" id="KW-0539">Nucleus</keyword>
<dbReference type="GO" id="GO:0000977">
    <property type="term" value="F:RNA polymerase II transcription regulatory region sequence-specific DNA binding"/>
    <property type="evidence" value="ECO:0007669"/>
    <property type="project" value="TreeGrafter"/>
</dbReference>